<evidence type="ECO:0000256" key="2">
    <source>
        <dbReference type="ARBA" id="ARBA00023002"/>
    </source>
</evidence>
<dbReference type="PRINTS" id="PR00081">
    <property type="entry name" value="GDHRDH"/>
</dbReference>
<dbReference type="Gene3D" id="3.40.50.720">
    <property type="entry name" value="NAD(P)-binding Rossmann-like Domain"/>
    <property type="match status" value="1"/>
</dbReference>
<dbReference type="AlphaFoldDB" id="A0A6A6UP30"/>
<keyword evidence="4" id="KW-1185">Reference proteome</keyword>
<dbReference type="EMBL" id="MU004231">
    <property type="protein sequence ID" value="KAF2672654.1"/>
    <property type="molecule type" value="Genomic_DNA"/>
</dbReference>
<dbReference type="InterPro" id="IPR002347">
    <property type="entry name" value="SDR_fam"/>
</dbReference>
<dbReference type="InterPro" id="IPR036291">
    <property type="entry name" value="NAD(P)-bd_dom_sf"/>
</dbReference>
<dbReference type="PANTHER" id="PTHR44229">
    <property type="entry name" value="15-HYDROXYPROSTAGLANDIN DEHYDROGENASE [NAD(+)]"/>
    <property type="match status" value="1"/>
</dbReference>
<dbReference type="GO" id="GO:0005737">
    <property type="term" value="C:cytoplasm"/>
    <property type="evidence" value="ECO:0007669"/>
    <property type="project" value="TreeGrafter"/>
</dbReference>
<accession>A0A6A6UP30</accession>
<evidence type="ECO:0000313" key="4">
    <source>
        <dbReference type="Proteomes" id="UP000799302"/>
    </source>
</evidence>
<name>A0A6A6UP30_9PEZI</name>
<evidence type="ECO:0000313" key="3">
    <source>
        <dbReference type="EMBL" id="KAF2672654.1"/>
    </source>
</evidence>
<sequence>MDLEGKVAIVTGGGSGISLEFVKLLHGKNCSVVIGDLALTDKAEEFLKTASASPKVLFKKTDVTDWKQLAALFEYTEQQLGLPDVVCPGAGVFEPVWSSFWGDTEEQGYKHHQINIEHPTKLTRLAIRAFLKGRKPGIVLHISSMAGQVTRLGLPLYNSSKGYINHFVRQFELMSQENIRVMAVAPGLVNTPLWHVANPEKLKMVGESMVWLQPKDIADVMLAMCESAEYESGDVVEASLPGVTRKVVMYNDPGPAGMAAGKSTNMEVEKDVFELMQKEKGL</sequence>
<protein>
    <submittedName>
        <fullName evidence="3">NAD(P)-binding protein</fullName>
    </submittedName>
</protein>
<comment type="similarity">
    <text evidence="1">Belongs to the short-chain dehydrogenases/reductases (SDR) family.</text>
</comment>
<dbReference type="GO" id="GO:0016616">
    <property type="term" value="F:oxidoreductase activity, acting on the CH-OH group of donors, NAD or NADP as acceptor"/>
    <property type="evidence" value="ECO:0007669"/>
    <property type="project" value="TreeGrafter"/>
</dbReference>
<evidence type="ECO:0000256" key="1">
    <source>
        <dbReference type="ARBA" id="ARBA00006484"/>
    </source>
</evidence>
<dbReference type="OrthoDB" id="5296at2759"/>
<proteinExistence type="inferred from homology"/>
<dbReference type="SUPFAM" id="SSF51735">
    <property type="entry name" value="NAD(P)-binding Rossmann-fold domains"/>
    <property type="match status" value="1"/>
</dbReference>
<dbReference type="PANTHER" id="PTHR44229:SF4">
    <property type="entry name" value="15-HYDROXYPROSTAGLANDIN DEHYDROGENASE [NAD(+)]"/>
    <property type="match status" value="1"/>
</dbReference>
<organism evidence="3 4">
    <name type="scientific">Microthyrium microscopicum</name>
    <dbReference type="NCBI Taxonomy" id="703497"/>
    <lineage>
        <taxon>Eukaryota</taxon>
        <taxon>Fungi</taxon>
        <taxon>Dikarya</taxon>
        <taxon>Ascomycota</taxon>
        <taxon>Pezizomycotina</taxon>
        <taxon>Dothideomycetes</taxon>
        <taxon>Dothideomycetes incertae sedis</taxon>
        <taxon>Microthyriales</taxon>
        <taxon>Microthyriaceae</taxon>
        <taxon>Microthyrium</taxon>
    </lineage>
</organism>
<dbReference type="Proteomes" id="UP000799302">
    <property type="component" value="Unassembled WGS sequence"/>
</dbReference>
<keyword evidence="2" id="KW-0560">Oxidoreductase</keyword>
<dbReference type="Pfam" id="PF00106">
    <property type="entry name" value="adh_short"/>
    <property type="match status" value="1"/>
</dbReference>
<gene>
    <name evidence="3" type="ORF">BT63DRAFT_436545</name>
</gene>
<reference evidence="3" key="1">
    <citation type="journal article" date="2020" name="Stud. Mycol.">
        <title>101 Dothideomycetes genomes: a test case for predicting lifestyles and emergence of pathogens.</title>
        <authorList>
            <person name="Haridas S."/>
            <person name="Albert R."/>
            <person name="Binder M."/>
            <person name="Bloem J."/>
            <person name="Labutti K."/>
            <person name="Salamov A."/>
            <person name="Andreopoulos B."/>
            <person name="Baker S."/>
            <person name="Barry K."/>
            <person name="Bills G."/>
            <person name="Bluhm B."/>
            <person name="Cannon C."/>
            <person name="Castanera R."/>
            <person name="Culley D."/>
            <person name="Daum C."/>
            <person name="Ezra D."/>
            <person name="Gonzalez J."/>
            <person name="Henrissat B."/>
            <person name="Kuo A."/>
            <person name="Liang C."/>
            <person name="Lipzen A."/>
            <person name="Lutzoni F."/>
            <person name="Magnuson J."/>
            <person name="Mondo S."/>
            <person name="Nolan M."/>
            <person name="Ohm R."/>
            <person name="Pangilinan J."/>
            <person name="Park H.-J."/>
            <person name="Ramirez L."/>
            <person name="Alfaro M."/>
            <person name="Sun H."/>
            <person name="Tritt A."/>
            <person name="Yoshinaga Y."/>
            <person name="Zwiers L.-H."/>
            <person name="Turgeon B."/>
            <person name="Goodwin S."/>
            <person name="Spatafora J."/>
            <person name="Crous P."/>
            <person name="Grigoriev I."/>
        </authorList>
    </citation>
    <scope>NUCLEOTIDE SEQUENCE</scope>
    <source>
        <strain evidence="3">CBS 115976</strain>
    </source>
</reference>